<reference evidence="2 3" key="1">
    <citation type="journal article" date="2007" name="Nature">
        <title>Evolution of genes and genomes on the Drosophila phylogeny.</title>
        <authorList>
            <consortium name="Drosophila 12 Genomes Consortium"/>
            <person name="Clark A.G."/>
            <person name="Eisen M.B."/>
            <person name="Smith D.R."/>
            <person name="Bergman C.M."/>
            <person name="Oliver B."/>
            <person name="Markow T.A."/>
            <person name="Kaufman T.C."/>
            <person name="Kellis M."/>
            <person name="Gelbart W."/>
            <person name="Iyer V.N."/>
            <person name="Pollard D.A."/>
            <person name="Sackton T.B."/>
            <person name="Larracuente A.M."/>
            <person name="Singh N.D."/>
            <person name="Abad J.P."/>
            <person name="Abt D.N."/>
            <person name="Adryan B."/>
            <person name="Aguade M."/>
            <person name="Akashi H."/>
            <person name="Anderson W.W."/>
            <person name="Aquadro C.F."/>
            <person name="Ardell D.H."/>
            <person name="Arguello R."/>
            <person name="Artieri C.G."/>
            <person name="Barbash D.A."/>
            <person name="Barker D."/>
            <person name="Barsanti P."/>
            <person name="Batterham P."/>
            <person name="Batzoglou S."/>
            <person name="Begun D."/>
            <person name="Bhutkar A."/>
            <person name="Blanco E."/>
            <person name="Bosak S.A."/>
            <person name="Bradley R.K."/>
            <person name="Brand A.D."/>
            <person name="Brent M.R."/>
            <person name="Brooks A.N."/>
            <person name="Brown R.H."/>
            <person name="Butlin R.K."/>
            <person name="Caggese C."/>
            <person name="Calvi B.R."/>
            <person name="Bernardo de Carvalho A."/>
            <person name="Caspi A."/>
            <person name="Castrezana S."/>
            <person name="Celniker S.E."/>
            <person name="Chang J.L."/>
            <person name="Chapple C."/>
            <person name="Chatterji S."/>
            <person name="Chinwalla A."/>
            <person name="Civetta A."/>
            <person name="Clifton S.W."/>
            <person name="Comeron J.M."/>
            <person name="Costello J.C."/>
            <person name="Coyne J.A."/>
            <person name="Daub J."/>
            <person name="David R.G."/>
            <person name="Delcher A.L."/>
            <person name="Delehaunty K."/>
            <person name="Do C.B."/>
            <person name="Ebling H."/>
            <person name="Edwards K."/>
            <person name="Eickbush T."/>
            <person name="Evans J.D."/>
            <person name="Filipski A."/>
            <person name="Findeiss S."/>
            <person name="Freyhult E."/>
            <person name="Fulton L."/>
            <person name="Fulton R."/>
            <person name="Garcia A.C."/>
            <person name="Gardiner A."/>
            <person name="Garfield D.A."/>
            <person name="Garvin B.E."/>
            <person name="Gibson G."/>
            <person name="Gilbert D."/>
            <person name="Gnerre S."/>
            <person name="Godfrey J."/>
            <person name="Good R."/>
            <person name="Gotea V."/>
            <person name="Gravely B."/>
            <person name="Greenberg A.J."/>
            <person name="Griffiths-Jones S."/>
            <person name="Gross S."/>
            <person name="Guigo R."/>
            <person name="Gustafson E.A."/>
            <person name="Haerty W."/>
            <person name="Hahn M.W."/>
            <person name="Halligan D.L."/>
            <person name="Halpern A.L."/>
            <person name="Halter G.M."/>
            <person name="Han M.V."/>
            <person name="Heger A."/>
            <person name="Hillier L."/>
            <person name="Hinrichs A.S."/>
            <person name="Holmes I."/>
            <person name="Hoskins R.A."/>
            <person name="Hubisz M.J."/>
            <person name="Hultmark D."/>
            <person name="Huntley M.A."/>
            <person name="Jaffe D.B."/>
            <person name="Jagadeeshan S."/>
            <person name="Jeck W.R."/>
            <person name="Johnson J."/>
            <person name="Jones C.D."/>
            <person name="Jordan W.C."/>
            <person name="Karpen G.H."/>
            <person name="Kataoka E."/>
            <person name="Keightley P.D."/>
            <person name="Kheradpour P."/>
            <person name="Kirkness E.F."/>
            <person name="Koerich L.B."/>
            <person name="Kristiansen K."/>
            <person name="Kudrna D."/>
            <person name="Kulathinal R.J."/>
            <person name="Kumar S."/>
            <person name="Kwok R."/>
            <person name="Lander E."/>
            <person name="Langley C.H."/>
            <person name="Lapoint R."/>
            <person name="Lazzaro B.P."/>
            <person name="Lee S.J."/>
            <person name="Levesque L."/>
            <person name="Li R."/>
            <person name="Lin C.F."/>
            <person name="Lin M.F."/>
            <person name="Lindblad-Toh K."/>
            <person name="Llopart A."/>
            <person name="Long M."/>
            <person name="Low L."/>
            <person name="Lozovsky E."/>
            <person name="Lu J."/>
            <person name="Luo M."/>
            <person name="Machado C.A."/>
            <person name="Makalowski W."/>
            <person name="Marzo M."/>
            <person name="Matsuda M."/>
            <person name="Matzkin L."/>
            <person name="McAllister B."/>
            <person name="McBride C.S."/>
            <person name="McKernan B."/>
            <person name="McKernan K."/>
            <person name="Mendez-Lago M."/>
            <person name="Minx P."/>
            <person name="Mollenhauer M.U."/>
            <person name="Montooth K."/>
            <person name="Mount S.M."/>
            <person name="Mu X."/>
            <person name="Myers E."/>
            <person name="Negre B."/>
            <person name="Newfeld S."/>
            <person name="Nielsen R."/>
            <person name="Noor M.A."/>
            <person name="O'Grady P."/>
            <person name="Pachter L."/>
            <person name="Papaceit M."/>
            <person name="Parisi M.J."/>
            <person name="Parisi M."/>
            <person name="Parts L."/>
            <person name="Pedersen J.S."/>
            <person name="Pesole G."/>
            <person name="Phillippy A.M."/>
            <person name="Ponting C.P."/>
            <person name="Pop M."/>
            <person name="Porcelli D."/>
            <person name="Powell J.R."/>
            <person name="Prohaska S."/>
            <person name="Pruitt K."/>
            <person name="Puig M."/>
            <person name="Quesneville H."/>
            <person name="Ram K.R."/>
            <person name="Rand D."/>
            <person name="Rasmussen M.D."/>
            <person name="Reed L.K."/>
            <person name="Reenan R."/>
            <person name="Reily A."/>
            <person name="Remington K.A."/>
            <person name="Rieger T.T."/>
            <person name="Ritchie M.G."/>
            <person name="Robin C."/>
            <person name="Rogers Y.H."/>
            <person name="Rohde C."/>
            <person name="Rozas J."/>
            <person name="Rubenfield M.J."/>
            <person name="Ruiz A."/>
            <person name="Russo S."/>
            <person name="Salzberg S.L."/>
            <person name="Sanchez-Gracia A."/>
            <person name="Saranga D.J."/>
            <person name="Sato H."/>
            <person name="Schaeffer S.W."/>
            <person name="Schatz M.C."/>
            <person name="Schlenke T."/>
            <person name="Schwartz R."/>
            <person name="Segarra C."/>
            <person name="Singh R.S."/>
            <person name="Sirot L."/>
            <person name="Sirota M."/>
            <person name="Sisneros N.B."/>
            <person name="Smith C.D."/>
            <person name="Smith T.F."/>
            <person name="Spieth J."/>
            <person name="Stage D.E."/>
            <person name="Stark A."/>
            <person name="Stephan W."/>
            <person name="Strausberg R.L."/>
            <person name="Strempel S."/>
            <person name="Sturgill D."/>
            <person name="Sutton G."/>
            <person name="Sutton G.G."/>
            <person name="Tao W."/>
            <person name="Teichmann S."/>
            <person name="Tobari Y.N."/>
            <person name="Tomimura Y."/>
            <person name="Tsolas J.M."/>
            <person name="Valente V.L."/>
            <person name="Venter E."/>
            <person name="Venter J.C."/>
            <person name="Vicario S."/>
            <person name="Vieira F.G."/>
            <person name="Vilella A.J."/>
            <person name="Villasante A."/>
            <person name="Walenz B."/>
            <person name="Wang J."/>
            <person name="Wasserman M."/>
            <person name="Watts T."/>
            <person name="Wilson D."/>
            <person name="Wilson R.K."/>
            <person name="Wing R.A."/>
            <person name="Wolfner M.F."/>
            <person name="Wong A."/>
            <person name="Wong G.K."/>
            <person name="Wu C.I."/>
            <person name="Wu G."/>
            <person name="Yamamoto D."/>
            <person name="Yang H.P."/>
            <person name="Yang S.P."/>
            <person name="Yorke J.A."/>
            <person name="Yoshida K."/>
            <person name="Zdobnov E."/>
            <person name="Zhang P."/>
            <person name="Zhang Y."/>
            <person name="Zimin A.V."/>
            <person name="Baldwin J."/>
            <person name="Abdouelleil A."/>
            <person name="Abdulkadir J."/>
            <person name="Abebe A."/>
            <person name="Abera B."/>
            <person name="Abreu J."/>
            <person name="Acer S.C."/>
            <person name="Aftuck L."/>
            <person name="Alexander A."/>
            <person name="An P."/>
            <person name="Anderson E."/>
            <person name="Anderson S."/>
            <person name="Arachi H."/>
            <person name="Azer M."/>
            <person name="Bachantsang P."/>
            <person name="Barry A."/>
            <person name="Bayul T."/>
            <person name="Berlin A."/>
            <person name="Bessette D."/>
            <person name="Bloom T."/>
            <person name="Blye J."/>
            <person name="Boguslavskiy L."/>
            <person name="Bonnet C."/>
            <person name="Boukhgalter B."/>
            <person name="Bourzgui I."/>
            <person name="Brown A."/>
            <person name="Cahill P."/>
            <person name="Channer S."/>
            <person name="Cheshatsang Y."/>
            <person name="Chuda L."/>
            <person name="Citroen M."/>
            <person name="Collymore A."/>
            <person name="Cooke P."/>
            <person name="Costello M."/>
            <person name="D'Aco K."/>
            <person name="Daza R."/>
            <person name="De Haan G."/>
            <person name="DeGray S."/>
            <person name="DeMaso C."/>
            <person name="Dhargay N."/>
            <person name="Dooley K."/>
            <person name="Dooley E."/>
            <person name="Doricent M."/>
            <person name="Dorje P."/>
            <person name="Dorjee K."/>
            <person name="Dupes A."/>
            <person name="Elong R."/>
            <person name="Falk J."/>
            <person name="Farina A."/>
            <person name="Faro S."/>
            <person name="Ferguson D."/>
            <person name="Fisher S."/>
            <person name="Foley C.D."/>
            <person name="Franke A."/>
            <person name="Friedrich D."/>
            <person name="Gadbois L."/>
            <person name="Gearin G."/>
            <person name="Gearin C.R."/>
            <person name="Giannoukos G."/>
            <person name="Goode T."/>
            <person name="Graham J."/>
            <person name="Grandbois E."/>
            <person name="Grewal S."/>
            <person name="Gyaltsen K."/>
            <person name="Hafez N."/>
            <person name="Hagos B."/>
            <person name="Hall J."/>
            <person name="Henson C."/>
            <person name="Hollinger A."/>
            <person name="Honan T."/>
            <person name="Huard M.D."/>
            <person name="Hughes L."/>
            <person name="Hurhula B."/>
            <person name="Husby M.E."/>
            <person name="Kamat A."/>
            <person name="Kanga B."/>
            <person name="Kashin S."/>
            <person name="Khazanovich D."/>
            <person name="Kisner P."/>
            <person name="Lance K."/>
            <person name="Lara M."/>
            <person name="Lee W."/>
            <person name="Lennon N."/>
            <person name="Letendre F."/>
            <person name="LeVine R."/>
            <person name="Lipovsky A."/>
            <person name="Liu X."/>
            <person name="Liu J."/>
            <person name="Liu S."/>
            <person name="Lokyitsang T."/>
            <person name="Lokyitsang Y."/>
            <person name="Lubonja R."/>
            <person name="Lui A."/>
            <person name="MacDonald P."/>
            <person name="Magnisalis V."/>
            <person name="Maru K."/>
            <person name="Matthews C."/>
            <person name="McCusker W."/>
            <person name="McDonough S."/>
            <person name="Mehta T."/>
            <person name="Meldrim J."/>
            <person name="Meneus L."/>
            <person name="Mihai O."/>
            <person name="Mihalev A."/>
            <person name="Mihova T."/>
            <person name="Mittelman R."/>
            <person name="Mlenga V."/>
            <person name="Montmayeur A."/>
            <person name="Mulrain L."/>
            <person name="Navidi A."/>
            <person name="Naylor J."/>
            <person name="Negash T."/>
            <person name="Nguyen T."/>
            <person name="Nguyen N."/>
            <person name="Nicol R."/>
            <person name="Norbu C."/>
            <person name="Norbu N."/>
            <person name="Novod N."/>
            <person name="O'Neill B."/>
            <person name="Osman S."/>
            <person name="Markiewicz E."/>
            <person name="Oyono O.L."/>
            <person name="Patti C."/>
            <person name="Phunkhang P."/>
            <person name="Pierre F."/>
            <person name="Priest M."/>
            <person name="Raghuraman S."/>
            <person name="Rege F."/>
            <person name="Reyes R."/>
            <person name="Rise C."/>
            <person name="Rogov P."/>
            <person name="Ross K."/>
            <person name="Ryan E."/>
            <person name="Settipalli S."/>
            <person name="Shea T."/>
            <person name="Sherpa N."/>
            <person name="Shi L."/>
            <person name="Shih D."/>
            <person name="Sparrow T."/>
            <person name="Spaulding J."/>
            <person name="Stalker J."/>
            <person name="Stange-Thomann N."/>
            <person name="Stavropoulos S."/>
            <person name="Stone C."/>
            <person name="Strader C."/>
            <person name="Tesfaye S."/>
            <person name="Thomson T."/>
            <person name="Thoulutsang Y."/>
            <person name="Thoulutsang D."/>
            <person name="Topham K."/>
            <person name="Topping I."/>
            <person name="Tsamla T."/>
            <person name="Vassiliev H."/>
            <person name="Vo A."/>
            <person name="Wangchuk T."/>
            <person name="Wangdi T."/>
            <person name="Weiand M."/>
            <person name="Wilkinson J."/>
            <person name="Wilson A."/>
            <person name="Yadav S."/>
            <person name="Young G."/>
            <person name="Yu Q."/>
            <person name="Zembek L."/>
            <person name="Zhong D."/>
            <person name="Zimmer A."/>
            <person name="Zwirko Z."/>
            <person name="Jaffe D.B."/>
            <person name="Alvarez P."/>
            <person name="Brockman W."/>
            <person name="Butler J."/>
            <person name="Chin C."/>
            <person name="Gnerre S."/>
            <person name="Grabherr M."/>
            <person name="Kleber M."/>
            <person name="Mauceli E."/>
            <person name="MacCallum I."/>
        </authorList>
    </citation>
    <scope>NUCLEOTIDE SEQUENCE [LARGE SCALE GENOMIC DNA]</scope>
    <source>
        <strain evidence="2 3">TSC#14021-0224.01</strain>
    </source>
</reference>
<protein>
    <submittedName>
        <fullName evidence="2">Uncharacterized protein</fullName>
    </submittedName>
</protein>
<accession>B3N9C0</accession>
<dbReference type="Proteomes" id="UP000008711">
    <property type="component" value="Unassembled WGS sequence"/>
</dbReference>
<evidence type="ECO:0000313" key="3">
    <source>
        <dbReference type="Proteomes" id="UP000008711"/>
    </source>
</evidence>
<dbReference type="EMBL" id="CH954177">
    <property type="protein sequence ID" value="EDV59607.2"/>
    <property type="molecule type" value="Genomic_DNA"/>
</dbReference>
<dbReference type="AlphaFoldDB" id="B3N9C0"/>
<sequence length="503" mass="59883">MYTPYKQQLKLNSKSKRIVPRSKNLKKRSQFHRKPKKMYKRDIINKSKLFKLSLQHQKQRRNEIENKLIEVVPVLRELGEFKGIRNPKKMTKKMHRTILKKLSRSAINLQTEYRDLLKYKFQKRAIKREKPSFPEPSKTLAKSNRTKEVKMTKSRYKGFHFKLGKGLKVYDYGFKHLKRGKVSKQDAINDSRTHSPREAEIISNRKAFRTMDKNLRTFTRETATNIFLNVNRLSDKKISSKSELLEQLNRLETLRHMKSEHFDYFEESVSPLGYEISEKLNRTFASIKRINQSRANAAQLISDGRDSPFDFLTYDDYQVNVVPLAEEKLQPLNHRRKKRSKRFFVPQSDAGTQTENECEICNTMQKYKKEKISPLVMEMAMKRNFLNQRQYYMDNLKNRKCKAPDVSGKRESISKTKSSQSDYYPQHRNVCVNKDTHFYSRYPKIISETYENLKSPLRFDNYTQEIFRAYKALNVTKILSRCYHTLFEAEQRMNGIFSNIFDT</sequence>
<dbReference type="OrthoDB" id="7864793at2759"/>
<keyword evidence="3" id="KW-1185">Reference proteome</keyword>
<reference evidence="2 3" key="2">
    <citation type="journal article" date="2008" name="Bioinformatics">
        <title>Assembly reconciliation.</title>
        <authorList>
            <person name="Zimin A.V."/>
            <person name="Smith D.R."/>
            <person name="Sutton G."/>
            <person name="Yorke J.A."/>
        </authorList>
    </citation>
    <scope>NUCLEOTIDE SEQUENCE [LARGE SCALE GENOMIC DNA]</scope>
    <source>
        <strain evidence="2 3">TSC#14021-0224.01</strain>
    </source>
</reference>
<dbReference type="HOGENOM" id="CLU_015817_0_0_1"/>
<evidence type="ECO:0000313" key="2">
    <source>
        <dbReference type="EMBL" id="EDV59607.2"/>
    </source>
</evidence>
<proteinExistence type="predicted"/>
<name>B3N9C0_DROER</name>
<feature type="region of interest" description="Disordered" evidence="1">
    <location>
        <begin position="130"/>
        <end position="149"/>
    </location>
</feature>
<organism evidence="2 3">
    <name type="scientific">Drosophila erecta</name>
    <name type="common">Fruit fly</name>
    <dbReference type="NCBI Taxonomy" id="7220"/>
    <lineage>
        <taxon>Eukaryota</taxon>
        <taxon>Metazoa</taxon>
        <taxon>Ecdysozoa</taxon>
        <taxon>Arthropoda</taxon>
        <taxon>Hexapoda</taxon>
        <taxon>Insecta</taxon>
        <taxon>Pterygota</taxon>
        <taxon>Neoptera</taxon>
        <taxon>Endopterygota</taxon>
        <taxon>Diptera</taxon>
        <taxon>Brachycera</taxon>
        <taxon>Muscomorpha</taxon>
        <taxon>Ephydroidea</taxon>
        <taxon>Drosophilidae</taxon>
        <taxon>Drosophila</taxon>
        <taxon>Sophophora</taxon>
    </lineage>
</organism>
<gene>
    <name evidence="2" type="primary">Dere\GG16662</name>
    <name evidence="2" type="synonym">dere_GLEANR_16809</name>
    <name evidence="2" type="synonym">GG16662</name>
    <name evidence="2" type="ORF">Dere_GG16662</name>
</gene>
<evidence type="ECO:0000256" key="1">
    <source>
        <dbReference type="SAM" id="MobiDB-lite"/>
    </source>
</evidence>